<dbReference type="SMART" id="SM01111">
    <property type="entry name" value="CVNH"/>
    <property type="match status" value="1"/>
</dbReference>
<evidence type="ECO:0000256" key="1">
    <source>
        <dbReference type="SAM" id="MobiDB-lite"/>
    </source>
</evidence>
<accession>A0A3L7APM8</accession>
<dbReference type="Gene3D" id="2.30.60.10">
    <property type="entry name" value="Cyanovirin-N"/>
    <property type="match status" value="1"/>
</dbReference>
<evidence type="ECO:0000313" key="4">
    <source>
        <dbReference type="Proteomes" id="UP000269692"/>
    </source>
</evidence>
<feature type="region of interest" description="Disordered" evidence="1">
    <location>
        <begin position="139"/>
        <end position="158"/>
    </location>
</feature>
<dbReference type="AlphaFoldDB" id="A0A3L7APM8"/>
<feature type="region of interest" description="Disordered" evidence="1">
    <location>
        <begin position="1"/>
        <end position="40"/>
    </location>
</feature>
<evidence type="ECO:0000259" key="2">
    <source>
        <dbReference type="SMART" id="SM01111"/>
    </source>
</evidence>
<gene>
    <name evidence="3" type="ORF">D9R14_02765</name>
</gene>
<feature type="compositionally biased region" description="Pro residues" evidence="1">
    <location>
        <begin position="143"/>
        <end position="158"/>
    </location>
</feature>
<dbReference type="Pfam" id="PF08881">
    <property type="entry name" value="CVNH"/>
    <property type="match status" value="1"/>
</dbReference>
<feature type="domain" description="Cyanovirin-N" evidence="2">
    <location>
        <begin position="86"/>
        <end position="212"/>
    </location>
</feature>
<dbReference type="Proteomes" id="UP000269692">
    <property type="component" value="Unassembled WGS sequence"/>
</dbReference>
<organism evidence="3 4">
    <name type="scientific">Xanthobacter tagetidis</name>
    <dbReference type="NCBI Taxonomy" id="60216"/>
    <lineage>
        <taxon>Bacteria</taxon>
        <taxon>Pseudomonadati</taxon>
        <taxon>Pseudomonadota</taxon>
        <taxon>Alphaproteobacteria</taxon>
        <taxon>Hyphomicrobiales</taxon>
        <taxon>Xanthobacteraceae</taxon>
        <taxon>Xanthobacter</taxon>
    </lineage>
</organism>
<dbReference type="InterPro" id="IPR011058">
    <property type="entry name" value="Cyanovirin-N"/>
</dbReference>
<reference evidence="3 4" key="1">
    <citation type="submission" date="2018-10" db="EMBL/GenBank/DDBJ databases">
        <title>Xanthobacter tagetidis genome sequencing and assembly.</title>
        <authorList>
            <person name="Maclea K.S."/>
            <person name="Goen A.E."/>
            <person name="Fatima S.A."/>
        </authorList>
    </citation>
    <scope>NUCLEOTIDE SEQUENCE [LARGE SCALE GENOMIC DNA]</scope>
    <source>
        <strain evidence="3 4">ATCC 700314</strain>
    </source>
</reference>
<dbReference type="InterPro" id="IPR036673">
    <property type="entry name" value="Cyanovirin-N_sf"/>
</dbReference>
<proteinExistence type="predicted"/>
<keyword evidence="4" id="KW-1185">Reference proteome</keyword>
<dbReference type="SUPFAM" id="SSF51322">
    <property type="entry name" value="Cyanovirin-N"/>
    <property type="match status" value="1"/>
</dbReference>
<comment type="caution">
    <text evidence="3">The sequence shown here is derived from an EMBL/GenBank/DDBJ whole genome shotgun (WGS) entry which is preliminary data.</text>
</comment>
<evidence type="ECO:0000313" key="3">
    <source>
        <dbReference type="EMBL" id="RLP81925.1"/>
    </source>
</evidence>
<sequence>MALHPARNVARQRPAGASDPPAVPNTSGGPPRRGIPIHSRRHPPCRPFFLGGSMRLRAILAGLFGLLLFTVGAVPEASAQNVPPGSYLRSCRDVRVVAGRDITALCETRQPGRFEYTRLPDFRSCWGDIANINGNLRCERRPAPPPPGPNVRPPPPPPGSYLRSCRGAVVGPAGTLWAECRMMNGVWVRANVNLNNCRGARDIANINGRLVCNW</sequence>
<dbReference type="EMBL" id="RCTF01000001">
    <property type="protein sequence ID" value="RLP81925.1"/>
    <property type="molecule type" value="Genomic_DNA"/>
</dbReference>
<protein>
    <recommendedName>
        <fullName evidence="2">Cyanovirin-N domain-containing protein</fullName>
    </recommendedName>
</protein>
<name>A0A3L7APM8_9HYPH</name>